<evidence type="ECO:0000313" key="2">
    <source>
        <dbReference type="EMBL" id="AIJ26458.1"/>
    </source>
</evidence>
<dbReference type="AlphaFoldDB" id="A0A076N0T2"/>
<dbReference type="PANTHER" id="PTHR38011">
    <property type="entry name" value="DIHYDROFOLATE REDUCTASE FAMILY PROTEIN (AFU_ORTHOLOGUE AFUA_8G06820)"/>
    <property type="match status" value="1"/>
</dbReference>
<feature type="domain" description="Bacterial bifunctional deaminase-reductase C-terminal" evidence="1">
    <location>
        <begin position="9"/>
        <end position="192"/>
    </location>
</feature>
<dbReference type="PANTHER" id="PTHR38011:SF11">
    <property type="entry name" value="2,5-DIAMINO-6-RIBOSYLAMINO-4(3H)-PYRIMIDINONE 5'-PHOSPHATE REDUCTASE"/>
    <property type="match status" value="1"/>
</dbReference>
<organism evidence="2 3">
    <name type="scientific">Amycolatopsis methanolica 239</name>
    <dbReference type="NCBI Taxonomy" id="1068978"/>
    <lineage>
        <taxon>Bacteria</taxon>
        <taxon>Bacillati</taxon>
        <taxon>Actinomycetota</taxon>
        <taxon>Actinomycetes</taxon>
        <taxon>Pseudonocardiales</taxon>
        <taxon>Pseudonocardiaceae</taxon>
        <taxon>Amycolatopsis</taxon>
        <taxon>Amycolatopsis methanolica group</taxon>
    </lineage>
</organism>
<dbReference type="GO" id="GO:0009231">
    <property type="term" value="P:riboflavin biosynthetic process"/>
    <property type="evidence" value="ECO:0007669"/>
    <property type="project" value="InterPro"/>
</dbReference>
<dbReference type="GO" id="GO:0008703">
    <property type="term" value="F:5-amino-6-(5-phosphoribosylamino)uracil reductase activity"/>
    <property type="evidence" value="ECO:0007669"/>
    <property type="project" value="InterPro"/>
</dbReference>
<dbReference type="InterPro" id="IPR002734">
    <property type="entry name" value="RibDG_C"/>
</dbReference>
<dbReference type="STRING" id="1068978.AMETH_6366"/>
<accession>A0A076N0T2</accession>
<dbReference type="Pfam" id="PF01872">
    <property type="entry name" value="RibD_C"/>
    <property type="match status" value="1"/>
</dbReference>
<dbReference type="eggNOG" id="COG0262">
    <property type="taxonomic scope" value="Bacteria"/>
</dbReference>
<dbReference type="Gene3D" id="3.40.430.10">
    <property type="entry name" value="Dihydrofolate Reductase, subunit A"/>
    <property type="match status" value="1"/>
</dbReference>
<protein>
    <submittedName>
        <fullName evidence="2">Riboflavin biosynthesis, RibD domain-containing protein</fullName>
    </submittedName>
</protein>
<evidence type="ECO:0000259" key="1">
    <source>
        <dbReference type="Pfam" id="PF01872"/>
    </source>
</evidence>
<dbReference type="SUPFAM" id="SSF53597">
    <property type="entry name" value="Dihydrofolate reductase-like"/>
    <property type="match status" value="1"/>
</dbReference>
<proteinExistence type="predicted"/>
<sequence>MERFMRELVYYVGVSIDGRIAGPGGEFDFYPEGEGAQFEAYRGWMLKTFPETVPTMIREAAGIADAPNESIDTLVMGLGTYQPALDIGVTSPYAHLRQYVVSSTLRESPDPAVTVVGGDPLGLVRSLKQEEGKDVWLCGGGKLAGAVWSEVDRLVIKSYPVVAGDGIPLVDGKFDPTRFAVTDRRMFDNGVVVSWFSRK</sequence>
<dbReference type="Proteomes" id="UP000062973">
    <property type="component" value="Chromosome"/>
</dbReference>
<keyword evidence="3" id="KW-1185">Reference proteome</keyword>
<dbReference type="KEGG" id="amq:AMETH_6366"/>
<dbReference type="InterPro" id="IPR050765">
    <property type="entry name" value="Riboflavin_Biosynth_HTPR"/>
</dbReference>
<reference evidence="2 3" key="1">
    <citation type="submission" date="2014-07" db="EMBL/GenBank/DDBJ databases">
        <title>Whole Genome Sequence of the Amycolatopsis methanolica 239.</title>
        <authorList>
            <person name="Tang B."/>
        </authorList>
    </citation>
    <scope>NUCLEOTIDE SEQUENCE [LARGE SCALE GENOMIC DNA]</scope>
    <source>
        <strain evidence="2 3">239</strain>
    </source>
</reference>
<dbReference type="InterPro" id="IPR024072">
    <property type="entry name" value="DHFR-like_dom_sf"/>
</dbReference>
<gene>
    <name evidence="2" type="ORF">AMETH_6366</name>
</gene>
<name>A0A076N0T2_AMYME</name>
<dbReference type="PATRIC" id="fig|1068978.7.peg.6841"/>
<dbReference type="EMBL" id="CP009110">
    <property type="protein sequence ID" value="AIJ26458.1"/>
    <property type="molecule type" value="Genomic_DNA"/>
</dbReference>
<dbReference type="HOGENOM" id="CLU_043966_4_0_11"/>
<evidence type="ECO:0000313" key="3">
    <source>
        <dbReference type="Proteomes" id="UP000062973"/>
    </source>
</evidence>